<accession>D6TC17</accession>
<dbReference type="PANTHER" id="PTHR43335">
    <property type="entry name" value="ABC TRANSPORTER, ATP-BINDING PROTEIN"/>
    <property type="match status" value="1"/>
</dbReference>
<dbReference type="EMBL" id="ADVG01000001">
    <property type="protein sequence ID" value="EFH88053.1"/>
    <property type="molecule type" value="Genomic_DNA"/>
</dbReference>
<evidence type="ECO:0000259" key="5">
    <source>
        <dbReference type="PROSITE" id="PS50893"/>
    </source>
</evidence>
<proteinExistence type="inferred from homology"/>
<dbReference type="InterPro" id="IPR003439">
    <property type="entry name" value="ABC_transporter-like_ATP-bd"/>
</dbReference>
<keyword evidence="4" id="KW-0067">ATP-binding</keyword>
<dbReference type="Proteomes" id="UP000004508">
    <property type="component" value="Unassembled WGS sequence"/>
</dbReference>
<dbReference type="eggNOG" id="COG1131">
    <property type="taxonomic scope" value="Bacteria"/>
</dbReference>
<dbReference type="SUPFAM" id="SSF52540">
    <property type="entry name" value="P-loop containing nucleoside triphosphate hydrolases"/>
    <property type="match status" value="1"/>
</dbReference>
<dbReference type="PROSITE" id="PS00211">
    <property type="entry name" value="ABC_TRANSPORTER_1"/>
    <property type="match status" value="1"/>
</dbReference>
<dbReference type="InterPro" id="IPR027417">
    <property type="entry name" value="P-loop_NTPase"/>
</dbReference>
<dbReference type="PROSITE" id="PS50893">
    <property type="entry name" value="ABC_TRANSPORTER_2"/>
    <property type="match status" value="1"/>
</dbReference>
<evidence type="ECO:0000313" key="6">
    <source>
        <dbReference type="EMBL" id="EFH88053.1"/>
    </source>
</evidence>
<keyword evidence="2" id="KW-0813">Transport</keyword>
<reference evidence="6 7" key="1">
    <citation type="journal article" date="2011" name="Stand. Genomic Sci.">
        <title>Non-contiguous finished genome sequence and contextual data of the filamentous soil bacterium Ktedonobacter racemifer type strain (SOSP1-21).</title>
        <authorList>
            <person name="Chang Y.J."/>
            <person name="Land M."/>
            <person name="Hauser L."/>
            <person name="Chertkov O."/>
            <person name="Del Rio T.G."/>
            <person name="Nolan M."/>
            <person name="Copeland A."/>
            <person name="Tice H."/>
            <person name="Cheng J.F."/>
            <person name="Lucas S."/>
            <person name="Han C."/>
            <person name="Goodwin L."/>
            <person name="Pitluck S."/>
            <person name="Ivanova N."/>
            <person name="Ovchinikova G."/>
            <person name="Pati A."/>
            <person name="Chen A."/>
            <person name="Palaniappan K."/>
            <person name="Mavromatis K."/>
            <person name="Liolios K."/>
            <person name="Brettin T."/>
            <person name="Fiebig A."/>
            <person name="Rohde M."/>
            <person name="Abt B."/>
            <person name="Goker M."/>
            <person name="Detter J.C."/>
            <person name="Woyke T."/>
            <person name="Bristow J."/>
            <person name="Eisen J.A."/>
            <person name="Markowitz V."/>
            <person name="Hugenholtz P."/>
            <person name="Kyrpides N.C."/>
            <person name="Klenk H.P."/>
            <person name="Lapidus A."/>
        </authorList>
    </citation>
    <scope>NUCLEOTIDE SEQUENCE [LARGE SCALE GENOMIC DNA]</scope>
    <source>
        <strain evidence="7">DSM 44963</strain>
    </source>
</reference>
<dbReference type="InterPro" id="IPR017871">
    <property type="entry name" value="ABC_transporter-like_CS"/>
</dbReference>
<dbReference type="STRING" id="485913.Krac_9428"/>
<dbReference type="SMART" id="SM00382">
    <property type="entry name" value="AAA"/>
    <property type="match status" value="1"/>
</dbReference>
<dbReference type="CDD" id="cd03268">
    <property type="entry name" value="ABC_BcrA_bacitracin_resist"/>
    <property type="match status" value="1"/>
</dbReference>
<name>D6TC17_KTERA</name>
<sequence>MIPHTEATRPEPGAHISEDSLAINVQGLSKHFGARKAVDGLTFSVPCGVIAGFIGPNGAGKTTTIRMLLGLIRPTEGTATVLGKGISHPHMYLPHIGGLIESPAFYPTLSGRKNLEVLAHLGGHPLQRVKQVLEFVGLNDRGKDLVRSYSLGMKQRLGVAMALLPDPELLILDEPANGLDPLGIIQLRDQLRTLRDQGKTILLSSHLLGELEQVSDWLVMLNQGKAVFSGPARTLVEHRGALIVEAADTIQRDLVARIATEEGYSVTQQDGSLHITCPVDWATELKKRAKETGATNITVHVREASLEESFLAMLKGAHQ</sequence>
<gene>
    <name evidence="6" type="ORF">Krac_9428</name>
</gene>
<dbReference type="InterPro" id="IPR003593">
    <property type="entry name" value="AAA+_ATPase"/>
</dbReference>
<feature type="domain" description="ABC transporter" evidence="5">
    <location>
        <begin position="23"/>
        <end position="248"/>
    </location>
</feature>
<dbReference type="OrthoDB" id="9808363at2"/>
<dbReference type="AlphaFoldDB" id="D6TC17"/>
<protein>
    <submittedName>
        <fullName evidence="6">ABC transporter related protein</fullName>
    </submittedName>
</protein>
<evidence type="ECO:0000256" key="2">
    <source>
        <dbReference type="ARBA" id="ARBA00022448"/>
    </source>
</evidence>
<dbReference type="PANTHER" id="PTHR43335:SF4">
    <property type="entry name" value="ABC TRANSPORTER, ATP-BINDING PROTEIN"/>
    <property type="match status" value="1"/>
</dbReference>
<evidence type="ECO:0000256" key="4">
    <source>
        <dbReference type="ARBA" id="ARBA00022840"/>
    </source>
</evidence>
<organism evidence="6 7">
    <name type="scientific">Ktedonobacter racemifer DSM 44963</name>
    <dbReference type="NCBI Taxonomy" id="485913"/>
    <lineage>
        <taxon>Bacteria</taxon>
        <taxon>Bacillati</taxon>
        <taxon>Chloroflexota</taxon>
        <taxon>Ktedonobacteria</taxon>
        <taxon>Ktedonobacterales</taxon>
        <taxon>Ktedonobacteraceae</taxon>
        <taxon>Ktedonobacter</taxon>
    </lineage>
</organism>
<dbReference type="Pfam" id="PF00005">
    <property type="entry name" value="ABC_tran"/>
    <property type="match status" value="1"/>
</dbReference>
<evidence type="ECO:0000313" key="7">
    <source>
        <dbReference type="Proteomes" id="UP000004508"/>
    </source>
</evidence>
<dbReference type="Gene3D" id="3.40.50.300">
    <property type="entry name" value="P-loop containing nucleotide triphosphate hydrolases"/>
    <property type="match status" value="1"/>
</dbReference>
<evidence type="ECO:0000256" key="3">
    <source>
        <dbReference type="ARBA" id="ARBA00022741"/>
    </source>
</evidence>
<keyword evidence="3" id="KW-0547">Nucleotide-binding</keyword>
<dbReference type="InParanoid" id="D6TC17"/>
<dbReference type="GO" id="GO:0016887">
    <property type="term" value="F:ATP hydrolysis activity"/>
    <property type="evidence" value="ECO:0007669"/>
    <property type="project" value="InterPro"/>
</dbReference>
<keyword evidence="7" id="KW-1185">Reference proteome</keyword>
<comment type="caution">
    <text evidence="6">The sequence shown here is derived from an EMBL/GenBank/DDBJ whole genome shotgun (WGS) entry which is preliminary data.</text>
</comment>
<comment type="similarity">
    <text evidence="1">Belongs to the ABC transporter superfamily.</text>
</comment>
<evidence type="ECO:0000256" key="1">
    <source>
        <dbReference type="ARBA" id="ARBA00005417"/>
    </source>
</evidence>
<dbReference type="RefSeq" id="WP_007903770.1">
    <property type="nucleotide sequence ID" value="NZ_ADVG01000001.1"/>
</dbReference>
<dbReference type="GO" id="GO:0005524">
    <property type="term" value="F:ATP binding"/>
    <property type="evidence" value="ECO:0007669"/>
    <property type="project" value="UniProtKB-KW"/>
</dbReference>